<dbReference type="EMBL" id="CP133623">
    <property type="protein sequence ID" value="WMV57826.1"/>
    <property type="molecule type" value="Genomic_DNA"/>
</dbReference>
<accession>A0AAF0ZZX7</accession>
<gene>
    <name evidence="1" type="ORF">MTR67_051211</name>
</gene>
<sequence>GTCLKSSYRGYSATQWERCNDVVLSWIGSTVAQELLTTIIYASNAKHVWDDFKERFDKSNLTRVYLWEEVSSLKQETDLVTTYYSKLRDLCDELNVLISAPLCNCDEAKPYVEHLSQQRLLIFLMGLNESYSHVKSDILLKVVVPTVNQAYANVIQEENQRLLGVMDVKKEPLTMMVNMRQDFKSKRKQGQGDTYDSNIGFIGCGDSESNKMPSLFALVTKWLLPCLTLDGDLPLQYLELDMNLNFYSLS</sequence>
<name>A0AAF0ZZX7_SOLVR</name>
<dbReference type="PANTHER" id="PTHR37610:SF86">
    <property type="entry name" value="RETROTRANSPOSON COPIA-LIKE N-TERMINAL DOMAIN-CONTAINING PROTEIN"/>
    <property type="match status" value="1"/>
</dbReference>
<protein>
    <recommendedName>
        <fullName evidence="3">Retrotransposon gag domain-containing protein</fullName>
    </recommendedName>
</protein>
<keyword evidence="2" id="KW-1185">Reference proteome</keyword>
<dbReference type="PANTHER" id="PTHR37610">
    <property type="entry name" value="CCHC-TYPE DOMAIN-CONTAINING PROTEIN"/>
    <property type="match status" value="1"/>
</dbReference>
<evidence type="ECO:0000313" key="2">
    <source>
        <dbReference type="Proteomes" id="UP001234989"/>
    </source>
</evidence>
<evidence type="ECO:0000313" key="1">
    <source>
        <dbReference type="EMBL" id="WMV57826.1"/>
    </source>
</evidence>
<reference evidence="1" key="1">
    <citation type="submission" date="2023-08" db="EMBL/GenBank/DDBJ databases">
        <title>A de novo genome assembly of Solanum verrucosum Schlechtendal, a Mexican diploid species geographically isolated from the other diploid A-genome species in potato relatives.</title>
        <authorList>
            <person name="Hosaka K."/>
        </authorList>
    </citation>
    <scope>NUCLEOTIDE SEQUENCE</scope>
    <source>
        <tissue evidence="1">Young leaves</tissue>
    </source>
</reference>
<dbReference type="Proteomes" id="UP001234989">
    <property type="component" value="Chromosome 12"/>
</dbReference>
<feature type="non-terminal residue" evidence="1">
    <location>
        <position position="1"/>
    </location>
</feature>
<organism evidence="1 2">
    <name type="scientific">Solanum verrucosum</name>
    <dbReference type="NCBI Taxonomy" id="315347"/>
    <lineage>
        <taxon>Eukaryota</taxon>
        <taxon>Viridiplantae</taxon>
        <taxon>Streptophyta</taxon>
        <taxon>Embryophyta</taxon>
        <taxon>Tracheophyta</taxon>
        <taxon>Spermatophyta</taxon>
        <taxon>Magnoliopsida</taxon>
        <taxon>eudicotyledons</taxon>
        <taxon>Gunneridae</taxon>
        <taxon>Pentapetalae</taxon>
        <taxon>asterids</taxon>
        <taxon>lamiids</taxon>
        <taxon>Solanales</taxon>
        <taxon>Solanaceae</taxon>
        <taxon>Solanoideae</taxon>
        <taxon>Solaneae</taxon>
        <taxon>Solanum</taxon>
    </lineage>
</organism>
<evidence type="ECO:0008006" key="3">
    <source>
        <dbReference type="Google" id="ProtNLM"/>
    </source>
</evidence>
<dbReference type="AlphaFoldDB" id="A0AAF0ZZX7"/>
<proteinExistence type="predicted"/>